<accession>A0A072NZ65</accession>
<dbReference type="GeneID" id="25286426"/>
<proteinExistence type="predicted"/>
<name>A0A072NZ65_9EURO</name>
<evidence type="ECO:0000313" key="2">
    <source>
        <dbReference type="EMBL" id="KEF52288.1"/>
    </source>
</evidence>
<feature type="region of interest" description="Disordered" evidence="1">
    <location>
        <begin position="156"/>
        <end position="244"/>
    </location>
</feature>
<reference evidence="2 3" key="1">
    <citation type="submission" date="2013-03" db="EMBL/GenBank/DDBJ databases">
        <title>The Genome Sequence of Exophiala aquamarina CBS 119918.</title>
        <authorList>
            <consortium name="The Broad Institute Genomics Platform"/>
            <person name="Cuomo C."/>
            <person name="de Hoog S."/>
            <person name="Gorbushina A."/>
            <person name="Walker B."/>
            <person name="Young S.K."/>
            <person name="Zeng Q."/>
            <person name="Gargeya S."/>
            <person name="Fitzgerald M."/>
            <person name="Haas B."/>
            <person name="Abouelleil A."/>
            <person name="Allen A.W."/>
            <person name="Alvarado L."/>
            <person name="Arachchi H.M."/>
            <person name="Berlin A.M."/>
            <person name="Chapman S.B."/>
            <person name="Gainer-Dewar J."/>
            <person name="Goldberg J."/>
            <person name="Griggs A."/>
            <person name="Gujja S."/>
            <person name="Hansen M."/>
            <person name="Howarth C."/>
            <person name="Imamovic A."/>
            <person name="Ireland A."/>
            <person name="Larimer J."/>
            <person name="McCowan C."/>
            <person name="Murphy C."/>
            <person name="Pearson M."/>
            <person name="Poon T.W."/>
            <person name="Priest M."/>
            <person name="Roberts A."/>
            <person name="Saif S."/>
            <person name="Shea T."/>
            <person name="Sisk P."/>
            <person name="Sykes S."/>
            <person name="Wortman J."/>
            <person name="Nusbaum C."/>
            <person name="Birren B."/>
        </authorList>
    </citation>
    <scope>NUCLEOTIDE SEQUENCE [LARGE SCALE GENOMIC DNA]</scope>
    <source>
        <strain evidence="2 3">CBS 119918</strain>
    </source>
</reference>
<gene>
    <name evidence="2" type="ORF">A1O9_11528</name>
</gene>
<dbReference type="RefSeq" id="XP_013254878.1">
    <property type="nucleotide sequence ID" value="XM_013399424.1"/>
</dbReference>
<feature type="region of interest" description="Disordered" evidence="1">
    <location>
        <begin position="100"/>
        <end position="142"/>
    </location>
</feature>
<protein>
    <submittedName>
        <fullName evidence="2">Uncharacterized protein</fullName>
    </submittedName>
</protein>
<dbReference type="Proteomes" id="UP000027920">
    <property type="component" value="Unassembled WGS sequence"/>
</dbReference>
<evidence type="ECO:0000313" key="3">
    <source>
        <dbReference type="Proteomes" id="UP000027920"/>
    </source>
</evidence>
<keyword evidence="3" id="KW-1185">Reference proteome</keyword>
<sequence length="511" mass="56729">MIRLPPTSISLSEHDIIFHIQQLEIYQGLLKQGFSKQDICRYLADDRKDTLQETASWAQSLTTRAPTTLDFACQGGEESPSPDSLGRKSTDKAFDRLSVLGEPCTSDEDVTSPTLSDKYEDSSDENAQSISPAVISPRLTSNVHAPRQSSLLRFSTAVSPERQSSSSQLAQTPQLPSSVRTRRYRPRSQTYPYHSSEREQSSTAASEQLSERIAQLSLEETASSSSSDEISRLPPPRSDALRRRPTFVALRSIAGLIESPEERSESSLLPNDQQSIVISPRHSPLSHPLDQRIDLPSSPPSHNSSSSDVLAQPSAGLNSLTWPSTPITSRRIATSAQTEDRDHEPRYLDGSVFSVYNDSLPASSQPQTPADLSRSRIITEREAAYTAPPGMMRFGSLSTTPREPPAFVGGVGEQSPVLRAINMRERRSRELWRSMRVEGARMRRNRLRGEGLFDEPTPGNARVRRRQRGLEEPWRDDLNADRVGEENFEAEFSIRHGGVMRVVSGNARGQP</sequence>
<dbReference type="OrthoDB" id="3437607at2759"/>
<feature type="compositionally biased region" description="Polar residues" evidence="1">
    <location>
        <begin position="315"/>
        <end position="325"/>
    </location>
</feature>
<feature type="region of interest" description="Disordered" evidence="1">
    <location>
        <begin position="278"/>
        <end position="325"/>
    </location>
</feature>
<dbReference type="EMBL" id="AMGV01000018">
    <property type="protein sequence ID" value="KEF52288.1"/>
    <property type="molecule type" value="Genomic_DNA"/>
</dbReference>
<dbReference type="HOGENOM" id="CLU_037763_0_0_1"/>
<evidence type="ECO:0000256" key="1">
    <source>
        <dbReference type="SAM" id="MobiDB-lite"/>
    </source>
</evidence>
<dbReference type="VEuPathDB" id="FungiDB:A1O9_11528"/>
<organism evidence="2 3">
    <name type="scientific">Exophiala aquamarina CBS 119918</name>
    <dbReference type="NCBI Taxonomy" id="1182545"/>
    <lineage>
        <taxon>Eukaryota</taxon>
        <taxon>Fungi</taxon>
        <taxon>Dikarya</taxon>
        <taxon>Ascomycota</taxon>
        <taxon>Pezizomycotina</taxon>
        <taxon>Eurotiomycetes</taxon>
        <taxon>Chaetothyriomycetidae</taxon>
        <taxon>Chaetothyriales</taxon>
        <taxon>Herpotrichiellaceae</taxon>
        <taxon>Exophiala</taxon>
    </lineage>
</organism>
<feature type="compositionally biased region" description="Low complexity" evidence="1">
    <location>
        <begin position="216"/>
        <end position="228"/>
    </location>
</feature>
<feature type="compositionally biased region" description="Polar residues" evidence="1">
    <location>
        <begin position="156"/>
        <end position="179"/>
    </location>
</feature>
<dbReference type="AlphaFoldDB" id="A0A072NZ65"/>
<comment type="caution">
    <text evidence="2">The sequence shown here is derived from an EMBL/GenBank/DDBJ whole genome shotgun (WGS) entry which is preliminary data.</text>
</comment>